<organism evidence="1 2">
    <name type="scientific">Tsukamurella paurometabola</name>
    <name type="common">Corynebacterium paurometabolum</name>
    <dbReference type="NCBI Taxonomy" id="2061"/>
    <lineage>
        <taxon>Bacteria</taxon>
        <taxon>Bacillati</taxon>
        <taxon>Actinomycetota</taxon>
        <taxon>Actinomycetes</taxon>
        <taxon>Mycobacteriales</taxon>
        <taxon>Tsukamurellaceae</taxon>
        <taxon>Tsukamurella</taxon>
    </lineage>
</organism>
<protein>
    <submittedName>
        <fullName evidence="1">Uncharacterized protein</fullName>
    </submittedName>
</protein>
<dbReference type="EMBL" id="JAGXOE010000034">
    <property type="protein sequence ID" value="MBS4102463.1"/>
    <property type="molecule type" value="Genomic_DNA"/>
</dbReference>
<name>A0ABS5NE03_TSUPA</name>
<keyword evidence="2" id="KW-1185">Reference proteome</keyword>
<accession>A0ABS5NE03</accession>
<evidence type="ECO:0000313" key="1">
    <source>
        <dbReference type="EMBL" id="MBS4102463.1"/>
    </source>
</evidence>
<comment type="caution">
    <text evidence="1">The sequence shown here is derived from an EMBL/GenBank/DDBJ whole genome shotgun (WGS) entry which is preliminary data.</text>
</comment>
<dbReference type="Proteomes" id="UP000676853">
    <property type="component" value="Unassembled WGS sequence"/>
</dbReference>
<evidence type="ECO:0000313" key="2">
    <source>
        <dbReference type="Proteomes" id="UP000676853"/>
    </source>
</evidence>
<reference evidence="1 2" key="1">
    <citation type="submission" date="2021-04" db="EMBL/GenBank/DDBJ databases">
        <title>Whole genome sequence analysis of a thiophenic sulfur metabolizing bacteria.</title>
        <authorList>
            <person name="Akhtar N."/>
            <person name="Akram J."/>
            <person name="Aslam A."/>
        </authorList>
    </citation>
    <scope>NUCLEOTIDE SEQUENCE [LARGE SCALE GENOMIC DNA]</scope>
    <source>
        <strain evidence="1 2">3OW</strain>
    </source>
</reference>
<sequence length="93" mass="10741">MNEDVFVTPRDYEAIMRELTYGPNPPTADDYTYRVDWDDDSFSFRATVDEFPSLSWVDASLQVAADSLRGVVEKHLEDMMDRLEEIPRGAYAK</sequence>
<dbReference type="RefSeq" id="WP_212554179.1">
    <property type="nucleotide sequence ID" value="NZ_JAGXOE010000034.1"/>
</dbReference>
<gene>
    <name evidence="1" type="ORF">KFZ73_14595</name>
</gene>
<proteinExistence type="predicted"/>